<keyword evidence="4" id="KW-0325">Glycoprotein</keyword>
<evidence type="ECO:0000256" key="4">
    <source>
        <dbReference type="ARBA" id="ARBA00023180"/>
    </source>
</evidence>
<evidence type="ECO:0000256" key="6">
    <source>
        <dbReference type="SAM" id="Phobius"/>
    </source>
</evidence>
<proteinExistence type="predicted"/>
<dbReference type="InterPro" id="IPR000859">
    <property type="entry name" value="CUB_dom"/>
</dbReference>
<organism evidence="9">
    <name type="scientific">Darwinula stevensoni</name>
    <dbReference type="NCBI Taxonomy" id="69355"/>
    <lineage>
        <taxon>Eukaryota</taxon>
        <taxon>Metazoa</taxon>
        <taxon>Ecdysozoa</taxon>
        <taxon>Arthropoda</taxon>
        <taxon>Crustacea</taxon>
        <taxon>Oligostraca</taxon>
        <taxon>Ostracoda</taxon>
        <taxon>Podocopa</taxon>
        <taxon>Podocopida</taxon>
        <taxon>Darwinulocopina</taxon>
        <taxon>Darwinuloidea</taxon>
        <taxon>Darwinulidae</taxon>
        <taxon>Darwinula</taxon>
    </lineage>
</organism>
<dbReference type="Pfam" id="PF00431">
    <property type="entry name" value="CUB"/>
    <property type="match status" value="1"/>
</dbReference>
<evidence type="ECO:0000256" key="1">
    <source>
        <dbReference type="ARBA" id="ARBA00022729"/>
    </source>
</evidence>
<dbReference type="OrthoDB" id="6133475at2759"/>
<dbReference type="InterPro" id="IPR050111">
    <property type="entry name" value="C-type_lectin/snaclec_domain"/>
</dbReference>
<feature type="domain" description="C-type lectin" evidence="8">
    <location>
        <begin position="300"/>
        <end position="417"/>
    </location>
</feature>
<dbReference type="PROSITE" id="PS50041">
    <property type="entry name" value="C_TYPE_LECTIN_2"/>
    <property type="match status" value="2"/>
</dbReference>
<feature type="domain" description="CUB" evidence="7">
    <location>
        <begin position="45"/>
        <end position="155"/>
    </location>
</feature>
<dbReference type="CDD" id="cd00041">
    <property type="entry name" value="CUB"/>
    <property type="match status" value="1"/>
</dbReference>
<comment type="caution">
    <text evidence="5">Lacks conserved residue(s) required for the propagation of feature annotation.</text>
</comment>
<name>A0A7R8X8G2_9CRUS</name>
<protein>
    <submittedName>
        <fullName evidence="9">Uncharacterized protein</fullName>
    </submittedName>
</protein>
<dbReference type="EMBL" id="LR900239">
    <property type="protein sequence ID" value="CAD7244828.1"/>
    <property type="molecule type" value="Genomic_DNA"/>
</dbReference>
<evidence type="ECO:0000313" key="10">
    <source>
        <dbReference type="Proteomes" id="UP000677054"/>
    </source>
</evidence>
<feature type="transmembrane region" description="Helical" evidence="6">
    <location>
        <begin position="12"/>
        <end position="33"/>
    </location>
</feature>
<keyword evidence="2" id="KW-0677">Repeat</keyword>
<dbReference type="SUPFAM" id="SSF49854">
    <property type="entry name" value="Spermadhesin, CUB domain"/>
    <property type="match status" value="1"/>
</dbReference>
<dbReference type="PROSITE" id="PS51257">
    <property type="entry name" value="PROKAR_LIPOPROTEIN"/>
    <property type="match status" value="1"/>
</dbReference>
<dbReference type="Gene3D" id="3.10.100.10">
    <property type="entry name" value="Mannose-Binding Protein A, subunit A"/>
    <property type="match status" value="2"/>
</dbReference>
<feature type="domain" description="C-type lectin" evidence="8">
    <location>
        <begin position="165"/>
        <end position="282"/>
    </location>
</feature>
<dbReference type="InterPro" id="IPR016187">
    <property type="entry name" value="CTDL_fold"/>
</dbReference>
<dbReference type="SMART" id="SM00034">
    <property type="entry name" value="CLECT"/>
    <property type="match status" value="2"/>
</dbReference>
<dbReference type="PANTHER" id="PTHR22803">
    <property type="entry name" value="MANNOSE, PHOSPHOLIPASE, LECTIN RECEPTOR RELATED"/>
    <property type="match status" value="1"/>
</dbReference>
<dbReference type="InterPro" id="IPR001304">
    <property type="entry name" value="C-type_lectin-like"/>
</dbReference>
<sequence>MDAFTLRGAGCLSGLLLLVQMENGALIFLFLWLGCLLSASVCQECGGVLTDPSGDITSPNYPDSYPPNSNCHWEIYAPSMKNIIVVFNEFNLEDTVDCFSGDFLSITDPNGDSSLFCGQDHPWTVESVGNSLVVSFVSDSDDELGLKFSLSYVTPSVCEAGWHEFGGRCYFFSGEEVTFDDARMDCEARNAQMTSIHSKQEQLFVQERAKTPTVWIGATTTGMLYEDPLAFEFLDGTRNDYHNVWPFEAYRPGGCASDCGMLLVPDRWVNRPCSISRPVICESTLENGEDWFCYDDPFQCFHVSTEAFDFDTARSYCLQYPGVDILSIGDDEWKQVLAGQSFEHNDFLPHPLPRSREFWIGLRKGVAGDWMWVDGSPFDLDRWEYGSPAEEGGECAVVTTSSWEDLDKAEFASYVCKKSP</sequence>
<dbReference type="Pfam" id="PF00059">
    <property type="entry name" value="Lectin_C"/>
    <property type="match status" value="2"/>
</dbReference>
<dbReference type="FunFam" id="2.60.120.290:FF:000003">
    <property type="entry name" value="Neuropilin"/>
    <property type="match status" value="1"/>
</dbReference>
<evidence type="ECO:0000256" key="5">
    <source>
        <dbReference type="PROSITE-ProRule" id="PRU00059"/>
    </source>
</evidence>
<reference evidence="9" key="1">
    <citation type="submission" date="2020-11" db="EMBL/GenBank/DDBJ databases">
        <authorList>
            <person name="Tran Van P."/>
        </authorList>
    </citation>
    <scope>NUCLEOTIDE SEQUENCE</scope>
</reference>
<evidence type="ECO:0000256" key="3">
    <source>
        <dbReference type="ARBA" id="ARBA00023157"/>
    </source>
</evidence>
<dbReference type="Proteomes" id="UP000677054">
    <property type="component" value="Unassembled WGS sequence"/>
</dbReference>
<evidence type="ECO:0000259" key="7">
    <source>
        <dbReference type="PROSITE" id="PS01180"/>
    </source>
</evidence>
<dbReference type="SMART" id="SM00042">
    <property type="entry name" value="CUB"/>
    <property type="match status" value="1"/>
</dbReference>
<evidence type="ECO:0000259" key="8">
    <source>
        <dbReference type="PROSITE" id="PS50041"/>
    </source>
</evidence>
<dbReference type="PROSITE" id="PS01180">
    <property type="entry name" value="CUB"/>
    <property type="match status" value="1"/>
</dbReference>
<keyword evidence="6" id="KW-0812">Transmembrane</keyword>
<dbReference type="SUPFAM" id="SSF56436">
    <property type="entry name" value="C-type lectin-like"/>
    <property type="match status" value="2"/>
</dbReference>
<keyword evidence="1" id="KW-0732">Signal</keyword>
<keyword evidence="6" id="KW-0472">Membrane</keyword>
<keyword evidence="3" id="KW-1015">Disulfide bond</keyword>
<dbReference type="AlphaFoldDB" id="A0A7R8X8G2"/>
<dbReference type="EMBL" id="CAJPEV010000722">
    <property type="protein sequence ID" value="CAG0887904.1"/>
    <property type="molecule type" value="Genomic_DNA"/>
</dbReference>
<dbReference type="Gene3D" id="2.60.120.290">
    <property type="entry name" value="Spermadhesin, CUB domain"/>
    <property type="match status" value="1"/>
</dbReference>
<keyword evidence="10" id="KW-1185">Reference proteome</keyword>
<accession>A0A7R8X8G2</accession>
<evidence type="ECO:0000256" key="2">
    <source>
        <dbReference type="ARBA" id="ARBA00022737"/>
    </source>
</evidence>
<gene>
    <name evidence="9" type="ORF">DSTB1V02_LOCUS4715</name>
</gene>
<evidence type="ECO:0000313" key="9">
    <source>
        <dbReference type="EMBL" id="CAD7244828.1"/>
    </source>
</evidence>
<keyword evidence="6" id="KW-1133">Transmembrane helix</keyword>
<dbReference type="InterPro" id="IPR016186">
    <property type="entry name" value="C-type_lectin-like/link_sf"/>
</dbReference>
<dbReference type="CDD" id="cd00037">
    <property type="entry name" value="CLECT"/>
    <property type="match status" value="2"/>
</dbReference>
<dbReference type="InterPro" id="IPR035914">
    <property type="entry name" value="Sperma_CUB_dom_sf"/>
</dbReference>